<feature type="compositionally biased region" description="Low complexity" evidence="1">
    <location>
        <begin position="54"/>
        <end position="68"/>
    </location>
</feature>
<dbReference type="InParanoid" id="A0A1C5A474"/>
<proteinExistence type="predicted"/>
<organism evidence="2 3">
    <name type="scientific">Micromonospora echinospora</name>
    <name type="common">Micromonospora purpurea</name>
    <dbReference type="NCBI Taxonomy" id="1877"/>
    <lineage>
        <taxon>Bacteria</taxon>
        <taxon>Bacillati</taxon>
        <taxon>Actinomycetota</taxon>
        <taxon>Actinomycetes</taxon>
        <taxon>Micromonosporales</taxon>
        <taxon>Micromonosporaceae</taxon>
        <taxon>Micromonospora</taxon>
    </lineage>
</organism>
<sequence>MTVTELLTRCAGPECPAGAATGSPLCPTCATRLGQALRRLPVLYRQCGERHLPSRAPAWQRPPRAGRPGPTGPLHAGATDARHAIETVLASWAGLTAQATGAPPPRRVVADLSRFLLDRLDFLLRHPAAGDLAAEVAALVTEAERVLHPERGRHLGSCVVPGCEGRLTGGRQQDPLRVTCDADATHEWNGPEVLSLRSGKRAPQEPPWLSAAGITALWGVPRGSVYRLASENGWRRQRRAGRTYYATEDVRRTLT</sequence>
<reference evidence="3" key="1">
    <citation type="submission" date="2016-06" db="EMBL/GenBank/DDBJ databases">
        <authorList>
            <person name="Varghese N."/>
            <person name="Submissions Spin"/>
        </authorList>
    </citation>
    <scope>NUCLEOTIDE SEQUENCE [LARGE SCALE GENOMIC DNA]</scope>
    <source>
        <strain evidence="3">DSM 43816</strain>
    </source>
</reference>
<gene>
    <name evidence="2" type="ORF">GA0070618_6276</name>
</gene>
<dbReference type="AlphaFoldDB" id="A0A1C5A474"/>
<feature type="region of interest" description="Disordered" evidence="1">
    <location>
        <begin position="54"/>
        <end position="77"/>
    </location>
</feature>
<keyword evidence="3" id="KW-1185">Reference proteome</keyword>
<dbReference type="RefSeq" id="WP_231931524.1">
    <property type="nucleotide sequence ID" value="NZ_LT607413.1"/>
</dbReference>
<evidence type="ECO:0008006" key="4">
    <source>
        <dbReference type="Google" id="ProtNLM"/>
    </source>
</evidence>
<evidence type="ECO:0000313" key="2">
    <source>
        <dbReference type="EMBL" id="SCF40022.1"/>
    </source>
</evidence>
<dbReference type="EMBL" id="LT607413">
    <property type="protein sequence ID" value="SCF40022.1"/>
    <property type="molecule type" value="Genomic_DNA"/>
</dbReference>
<name>A0A1C5A474_MICEC</name>
<evidence type="ECO:0000256" key="1">
    <source>
        <dbReference type="SAM" id="MobiDB-lite"/>
    </source>
</evidence>
<dbReference type="Proteomes" id="UP000198253">
    <property type="component" value="Chromosome I"/>
</dbReference>
<accession>A0A1C5A474</accession>
<protein>
    <recommendedName>
        <fullName evidence="4">Helix-turn-helix domain-containing protein</fullName>
    </recommendedName>
</protein>
<evidence type="ECO:0000313" key="3">
    <source>
        <dbReference type="Proteomes" id="UP000198253"/>
    </source>
</evidence>